<sequence length="139" mass="15663">MDINNLKAVIIVDEELPSGVITNTAAILGMSLGKKYPEIVGRNLINKDQEMHEGITIIGLPILSADKDKLKNIRENAKEYKNQIFEVNVLNLTRVTRSYEEYAEKLEQISNQDLEYQGILLCGEKKAINKLTGNLSLFK</sequence>
<proteinExistence type="predicted"/>
<evidence type="ECO:0000313" key="3">
    <source>
        <dbReference type="Proteomes" id="UP000516666"/>
    </source>
</evidence>
<reference evidence="2 3" key="2">
    <citation type="submission" date="2020-09" db="EMBL/GenBank/DDBJ databases">
        <authorList>
            <person name="Chen F.-J."/>
            <person name="Lee Y.-T."/>
        </authorList>
    </citation>
    <scope>NUCLEOTIDE SEQUENCE [LARGE SCALE GENOMIC DNA]</scope>
    <source>
        <strain evidence="2 3">AS39</strain>
    </source>
</reference>
<gene>
    <name evidence="2" type="ORF">IC776_05475</name>
</gene>
<dbReference type="InterPro" id="IPR018988">
    <property type="entry name" value="DUF2000"/>
</dbReference>
<dbReference type="Proteomes" id="UP000516666">
    <property type="component" value="Chromosome"/>
</dbReference>
<reference evidence="3" key="1">
    <citation type="submission" date="2020-09" db="EMBL/GenBank/DDBJ databases">
        <title>Clinical and molecular characterization of Acinetobacter seifertii in Taiwan.</title>
        <authorList>
            <person name="Li L.-H."/>
            <person name="Yang Y.-S."/>
            <person name="Sun J.-R."/>
            <person name="Huang T.-W."/>
            <person name="Huang W.-C."/>
            <person name="Wang Y.-C."/>
            <person name="Kuo T.-H."/>
            <person name="Kuo S.-C."/>
            <person name="Chen T.-L."/>
        </authorList>
    </citation>
    <scope>NUCLEOTIDE SEQUENCE [LARGE SCALE GENOMIC DNA]</scope>
    <source>
        <strain evidence="3">AS39</strain>
    </source>
</reference>
<keyword evidence="1" id="KW-0175">Coiled coil</keyword>
<feature type="coiled-coil region" evidence="1">
    <location>
        <begin position="63"/>
        <end position="112"/>
    </location>
</feature>
<dbReference type="AlphaFoldDB" id="A0A7H2VAD0"/>
<protein>
    <submittedName>
        <fullName evidence="2">DUF2000 domain-containing protein</fullName>
    </submittedName>
</protein>
<evidence type="ECO:0000313" key="2">
    <source>
        <dbReference type="EMBL" id="QNX73313.1"/>
    </source>
</evidence>
<dbReference type="Pfam" id="PF09391">
    <property type="entry name" value="DUF2000"/>
    <property type="match status" value="1"/>
</dbReference>
<name>A0A7H2VAD0_9GAMM</name>
<dbReference type="SUPFAM" id="SSF102462">
    <property type="entry name" value="Peptidyl-tRNA hydrolase II"/>
    <property type="match status" value="1"/>
</dbReference>
<accession>A0A7H2VAD0</accession>
<dbReference type="Gene3D" id="3.40.1490.10">
    <property type="entry name" value="Bit1"/>
    <property type="match status" value="1"/>
</dbReference>
<evidence type="ECO:0000256" key="1">
    <source>
        <dbReference type="SAM" id="Coils"/>
    </source>
</evidence>
<dbReference type="PIRSF" id="PIRSF033736">
    <property type="entry name" value="UCP033763"/>
    <property type="match status" value="1"/>
</dbReference>
<dbReference type="RefSeq" id="WP_191012826.1">
    <property type="nucleotide sequence ID" value="NZ_CP061550.1"/>
</dbReference>
<dbReference type="InterPro" id="IPR017021">
    <property type="entry name" value="UCP033763"/>
</dbReference>
<dbReference type="InterPro" id="IPR023476">
    <property type="entry name" value="Pep_tRNA_hydro_II_dom_sf"/>
</dbReference>
<organism evidence="2 3">
    <name type="scientific">Acinetobacter seifertii</name>
    <dbReference type="NCBI Taxonomy" id="1530123"/>
    <lineage>
        <taxon>Bacteria</taxon>
        <taxon>Pseudomonadati</taxon>
        <taxon>Pseudomonadota</taxon>
        <taxon>Gammaproteobacteria</taxon>
        <taxon>Moraxellales</taxon>
        <taxon>Moraxellaceae</taxon>
        <taxon>Acinetobacter</taxon>
        <taxon>Acinetobacter calcoaceticus/baumannii complex</taxon>
    </lineage>
</organism>
<dbReference type="EMBL" id="CP061646">
    <property type="protein sequence ID" value="QNX73313.1"/>
    <property type="molecule type" value="Genomic_DNA"/>
</dbReference>